<feature type="signal peptide" evidence="1">
    <location>
        <begin position="1"/>
        <end position="22"/>
    </location>
</feature>
<dbReference type="EMBL" id="JBBGZA010000001">
    <property type="protein sequence ID" value="MEJ5095433.1"/>
    <property type="molecule type" value="Genomic_DNA"/>
</dbReference>
<accession>A0ABU8Q7I1</accession>
<feature type="chain" id="PRO_5047142261" evidence="1">
    <location>
        <begin position="23"/>
        <end position="230"/>
    </location>
</feature>
<organism evidence="2 3">
    <name type="scientific">Sphingomonas molluscorum</name>
    <dbReference type="NCBI Taxonomy" id="418184"/>
    <lineage>
        <taxon>Bacteria</taxon>
        <taxon>Pseudomonadati</taxon>
        <taxon>Pseudomonadota</taxon>
        <taxon>Alphaproteobacteria</taxon>
        <taxon>Sphingomonadales</taxon>
        <taxon>Sphingomonadaceae</taxon>
        <taxon>Sphingomonas</taxon>
    </lineage>
</organism>
<protein>
    <submittedName>
        <fullName evidence="2">Uncharacterized protein</fullName>
    </submittedName>
</protein>
<comment type="caution">
    <text evidence="2">The sequence shown here is derived from an EMBL/GenBank/DDBJ whole genome shotgun (WGS) entry which is preliminary data.</text>
</comment>
<name>A0ABU8Q7I1_9SPHN</name>
<dbReference type="RefSeq" id="WP_339538457.1">
    <property type="nucleotide sequence ID" value="NZ_JBBGZA010000001.1"/>
</dbReference>
<keyword evidence="3" id="KW-1185">Reference proteome</keyword>
<evidence type="ECO:0000313" key="3">
    <source>
        <dbReference type="Proteomes" id="UP001380365"/>
    </source>
</evidence>
<keyword evidence="1" id="KW-0732">Signal</keyword>
<proteinExistence type="predicted"/>
<sequence>MLNRTILLVAAAATLAAPEARADELQNRVMAAMRASRPDAFRFQRTSITDRTGSARTTVVEHYDPGRPAALRWQLVSVDGRAPTAKEAEKSRKAKRGPDPSYAELAKWFGAPATRSEPTPGYVTYRFARLPAGSVKIGSHDASADTQAEAWVNVRAKTPFVERVRFTSTKGFRMMMVASVKSMDVVSRFALLPGGQVVPAASETTLTGSLLGKSGRIHATASYAAFQPVR</sequence>
<evidence type="ECO:0000256" key="1">
    <source>
        <dbReference type="SAM" id="SignalP"/>
    </source>
</evidence>
<evidence type="ECO:0000313" key="2">
    <source>
        <dbReference type="EMBL" id="MEJ5095433.1"/>
    </source>
</evidence>
<gene>
    <name evidence="2" type="ORF">WH159_12900</name>
</gene>
<dbReference type="Proteomes" id="UP001380365">
    <property type="component" value="Unassembled WGS sequence"/>
</dbReference>
<reference evidence="2 3" key="1">
    <citation type="submission" date="2023-12" db="EMBL/GenBank/DDBJ databases">
        <title>Gut-associated functions are favored during microbiome assembly across C. elegans life.</title>
        <authorList>
            <person name="Zimmermann J."/>
        </authorList>
    </citation>
    <scope>NUCLEOTIDE SEQUENCE [LARGE SCALE GENOMIC DNA]</scope>
    <source>
        <strain evidence="2 3">JUb134</strain>
    </source>
</reference>